<organism evidence="3 4">
    <name type="scientific">Hondaea fermentalgiana</name>
    <dbReference type="NCBI Taxonomy" id="2315210"/>
    <lineage>
        <taxon>Eukaryota</taxon>
        <taxon>Sar</taxon>
        <taxon>Stramenopiles</taxon>
        <taxon>Bigyra</taxon>
        <taxon>Labyrinthulomycetes</taxon>
        <taxon>Thraustochytrida</taxon>
        <taxon>Thraustochytriidae</taxon>
        <taxon>Hondaea</taxon>
    </lineage>
</organism>
<sequence>MADLAEMGMMALHGGQAALSGYLAAAYAQKGGAAREKDAMAAIFMEDPHSSGSGSDARSKISGSSEAGSPGAGRGGDFGEDNDDDDDDDDNSGSGGDDGGNEVGAPRAAGKNASRKQRNAEACRRSRRKRKAAVDNLRKRNEELEEARDVYLERIAELQLQLGALKHAGVNDIARENELLRAEIRKHKASIAKIIRATTEAPNVLPEERLRLLETSIDDNLSQIIGLAHTSATWTPLNTLHSATGITAFPRHQLLPEHAPLEEVKRWTCRVDFCDVPSSAHLISESLWQSECDPESKKAIHERDWDDGFKRKVESYRVFEGQPELEKTVGDRLSMSRYSEVKVGEDGNETLMHSMVCSATRACKVLVPRALLPKDDNEDNAVLRATYDCLPEGTERCHVVSSAEITKSLHQVQLIPSSETRDVPPSTGMFWGWLVTPLEENPPRCHMTLIFSSALGHMSHLMDAQSLMHPDEENGLSPNFERFLEYQCLVVEKHIANSQIIKAEQKAAAKMGARSSEAST</sequence>
<name>A0A2R5GX88_9STRA</name>
<feature type="domain" description="BZIP" evidence="2">
    <location>
        <begin position="109"/>
        <end position="166"/>
    </location>
</feature>
<dbReference type="SUPFAM" id="SSF57959">
    <property type="entry name" value="Leucine zipper domain"/>
    <property type="match status" value="1"/>
</dbReference>
<gene>
    <name evidence="3" type="ORF">FCC1311_095272</name>
</gene>
<evidence type="ECO:0000256" key="1">
    <source>
        <dbReference type="SAM" id="MobiDB-lite"/>
    </source>
</evidence>
<feature type="compositionally biased region" description="Acidic residues" evidence="1">
    <location>
        <begin position="78"/>
        <end position="91"/>
    </location>
</feature>
<comment type="caution">
    <text evidence="3">The sequence shown here is derived from an EMBL/GenBank/DDBJ whole genome shotgun (WGS) entry which is preliminary data.</text>
</comment>
<dbReference type="AlphaFoldDB" id="A0A2R5GX88"/>
<dbReference type="Proteomes" id="UP000241890">
    <property type="component" value="Unassembled WGS sequence"/>
</dbReference>
<feature type="compositionally biased region" description="Gly residues" evidence="1">
    <location>
        <begin position="93"/>
        <end position="102"/>
    </location>
</feature>
<dbReference type="InterPro" id="IPR046347">
    <property type="entry name" value="bZIP_sf"/>
</dbReference>
<evidence type="ECO:0000259" key="2">
    <source>
        <dbReference type="PROSITE" id="PS50217"/>
    </source>
</evidence>
<dbReference type="InterPro" id="IPR004827">
    <property type="entry name" value="bZIP"/>
</dbReference>
<dbReference type="EMBL" id="BEYU01000151">
    <property type="protein sequence ID" value="GBG33303.1"/>
    <property type="molecule type" value="Genomic_DNA"/>
</dbReference>
<dbReference type="PROSITE" id="PS50217">
    <property type="entry name" value="BZIP"/>
    <property type="match status" value="1"/>
</dbReference>
<proteinExistence type="predicted"/>
<evidence type="ECO:0000313" key="4">
    <source>
        <dbReference type="Proteomes" id="UP000241890"/>
    </source>
</evidence>
<keyword evidence="4" id="KW-1185">Reference proteome</keyword>
<evidence type="ECO:0000313" key="3">
    <source>
        <dbReference type="EMBL" id="GBG33303.1"/>
    </source>
</evidence>
<accession>A0A2R5GX88</accession>
<reference evidence="3 4" key="1">
    <citation type="submission" date="2017-12" db="EMBL/GenBank/DDBJ databases">
        <title>Sequencing, de novo assembly and annotation of complete genome of a new Thraustochytrid species, strain FCC1311.</title>
        <authorList>
            <person name="Sedici K."/>
            <person name="Godart F."/>
            <person name="Aiese Cigliano R."/>
            <person name="Sanseverino W."/>
            <person name="Barakat M."/>
            <person name="Ortet P."/>
            <person name="Marechal E."/>
            <person name="Cagnac O."/>
            <person name="Amato A."/>
        </authorList>
    </citation>
    <scope>NUCLEOTIDE SEQUENCE [LARGE SCALE GENOMIC DNA]</scope>
</reference>
<protein>
    <recommendedName>
        <fullName evidence="2">BZIP domain-containing protein</fullName>
    </recommendedName>
</protein>
<feature type="region of interest" description="Disordered" evidence="1">
    <location>
        <begin position="44"/>
        <end position="136"/>
    </location>
</feature>
<dbReference type="InParanoid" id="A0A2R5GX88"/>
<dbReference type="GO" id="GO:0003700">
    <property type="term" value="F:DNA-binding transcription factor activity"/>
    <property type="evidence" value="ECO:0007669"/>
    <property type="project" value="InterPro"/>
</dbReference>